<feature type="transmembrane region" description="Helical" evidence="2">
    <location>
        <begin position="170"/>
        <end position="191"/>
    </location>
</feature>
<accession>A0A7W7VWH2</accession>
<organism evidence="3 4">
    <name type="scientific">Kitasatospora kifunensis</name>
    <name type="common">Streptomyces kifunensis</name>
    <dbReference type="NCBI Taxonomy" id="58351"/>
    <lineage>
        <taxon>Bacteria</taxon>
        <taxon>Bacillati</taxon>
        <taxon>Actinomycetota</taxon>
        <taxon>Actinomycetes</taxon>
        <taxon>Kitasatosporales</taxon>
        <taxon>Streptomycetaceae</taxon>
        <taxon>Kitasatospora</taxon>
    </lineage>
</organism>
<keyword evidence="4" id="KW-1185">Reference proteome</keyword>
<protein>
    <recommendedName>
        <fullName evidence="5">DUF2157 domain-containing protein</fullName>
    </recommendedName>
</protein>
<dbReference type="RefSeq" id="WP_184936590.1">
    <property type="nucleotide sequence ID" value="NZ_JACHJV010000001.1"/>
</dbReference>
<feature type="transmembrane region" description="Helical" evidence="2">
    <location>
        <begin position="453"/>
        <end position="474"/>
    </location>
</feature>
<evidence type="ECO:0000256" key="2">
    <source>
        <dbReference type="SAM" id="Phobius"/>
    </source>
</evidence>
<evidence type="ECO:0008006" key="5">
    <source>
        <dbReference type="Google" id="ProtNLM"/>
    </source>
</evidence>
<evidence type="ECO:0000313" key="4">
    <source>
        <dbReference type="Proteomes" id="UP000540506"/>
    </source>
</evidence>
<sequence>MRLRTLPRRRQKPSDQPHPEISPDPLDELAERLAELCADAVHPYEIAAFLESDGLTDEQAALVYGRPDSFTLAEDLFAKVARRYPGPSPSSVDPWRADPWRCLLRGLVFALPGLGYLLGADLFNTHRTRFGLPSGMAALAAATLLSWAFNQALAHRAYGWLSLGDRRSAARALALGAPVGAALAAGTGWVLGGPLAALLFTIGQSCYLGAATALLVLGQEKLLLAALAPSAVGAALVLAVQLPAWAKAAILLATLIGALGLAGWQLYRCLTQPAGTRGTGPLWHVTGAAGLFGLAVGTLTMIAGLGPTLHHAVRPAAPALTHDSTGPCLAALTLSLGLAEWLLYRYRSLATAALRTSLSPAAFRRRTALVLAGCLLAYLAFVTALALGAGALWPHAPQIGTSQLTDLLLLAASLWTALLLQALSVAWRTAGLCLLAAGYEVIAVLTGGDPRQLQLYGCGAAAVLLIPLAVVVLGRTTRHR</sequence>
<feature type="transmembrane region" description="Helical" evidence="2">
    <location>
        <begin position="102"/>
        <end position="118"/>
    </location>
</feature>
<dbReference type="EMBL" id="JACHJV010000001">
    <property type="protein sequence ID" value="MBB4924674.1"/>
    <property type="molecule type" value="Genomic_DNA"/>
</dbReference>
<proteinExistence type="predicted"/>
<feature type="transmembrane region" description="Helical" evidence="2">
    <location>
        <begin position="430"/>
        <end position="447"/>
    </location>
</feature>
<feature type="transmembrane region" description="Helical" evidence="2">
    <location>
        <begin position="324"/>
        <end position="346"/>
    </location>
</feature>
<feature type="transmembrane region" description="Helical" evidence="2">
    <location>
        <begin position="404"/>
        <end position="423"/>
    </location>
</feature>
<keyword evidence="2" id="KW-0472">Membrane</keyword>
<dbReference type="AlphaFoldDB" id="A0A7W7VWH2"/>
<evidence type="ECO:0000313" key="3">
    <source>
        <dbReference type="EMBL" id="MBB4924674.1"/>
    </source>
</evidence>
<feature type="transmembrane region" description="Helical" evidence="2">
    <location>
        <begin position="130"/>
        <end position="149"/>
    </location>
</feature>
<evidence type="ECO:0000256" key="1">
    <source>
        <dbReference type="SAM" id="MobiDB-lite"/>
    </source>
</evidence>
<feature type="transmembrane region" description="Helical" evidence="2">
    <location>
        <begin position="197"/>
        <end position="217"/>
    </location>
</feature>
<keyword evidence="2" id="KW-1133">Transmembrane helix</keyword>
<dbReference type="Proteomes" id="UP000540506">
    <property type="component" value="Unassembled WGS sequence"/>
</dbReference>
<feature type="region of interest" description="Disordered" evidence="1">
    <location>
        <begin position="1"/>
        <end position="25"/>
    </location>
</feature>
<gene>
    <name evidence="3" type="ORF">FHR34_003667</name>
</gene>
<keyword evidence="2" id="KW-0812">Transmembrane</keyword>
<feature type="transmembrane region" description="Helical" evidence="2">
    <location>
        <begin position="367"/>
        <end position="392"/>
    </location>
</feature>
<feature type="transmembrane region" description="Helical" evidence="2">
    <location>
        <begin position="222"/>
        <end position="242"/>
    </location>
</feature>
<feature type="transmembrane region" description="Helical" evidence="2">
    <location>
        <begin position="248"/>
        <end position="270"/>
    </location>
</feature>
<name>A0A7W7VWH2_KITKI</name>
<comment type="caution">
    <text evidence="3">The sequence shown here is derived from an EMBL/GenBank/DDBJ whole genome shotgun (WGS) entry which is preliminary data.</text>
</comment>
<feature type="compositionally biased region" description="Basic residues" evidence="1">
    <location>
        <begin position="1"/>
        <end position="11"/>
    </location>
</feature>
<feature type="transmembrane region" description="Helical" evidence="2">
    <location>
        <begin position="282"/>
        <end position="304"/>
    </location>
</feature>
<reference evidence="3 4" key="1">
    <citation type="submission" date="2020-08" db="EMBL/GenBank/DDBJ databases">
        <title>Sequencing the genomes of 1000 actinobacteria strains.</title>
        <authorList>
            <person name="Klenk H.-P."/>
        </authorList>
    </citation>
    <scope>NUCLEOTIDE SEQUENCE [LARGE SCALE GENOMIC DNA]</scope>
    <source>
        <strain evidence="3 4">DSM 41654</strain>
    </source>
</reference>